<dbReference type="Pfam" id="PF14076">
    <property type="entry name" value="DUF4258"/>
    <property type="match status" value="1"/>
</dbReference>
<evidence type="ECO:0000313" key="3">
    <source>
        <dbReference type="EMBL" id="RZS75339.1"/>
    </source>
</evidence>
<keyword evidence="2" id="KW-1133">Transmembrane helix</keyword>
<dbReference type="EMBL" id="SGXA01000001">
    <property type="protein sequence ID" value="RZS75339.1"/>
    <property type="molecule type" value="Genomic_DNA"/>
</dbReference>
<keyword evidence="2" id="KW-0812">Transmembrane</keyword>
<feature type="region of interest" description="Disordered" evidence="1">
    <location>
        <begin position="30"/>
        <end position="76"/>
    </location>
</feature>
<proteinExistence type="predicted"/>
<feature type="transmembrane region" description="Helical" evidence="2">
    <location>
        <begin position="6"/>
        <end position="24"/>
    </location>
</feature>
<reference evidence="3 4" key="1">
    <citation type="submission" date="2019-02" db="EMBL/GenBank/DDBJ databases">
        <title>Genomic Encyclopedia of Type Strains, Phase IV (KMG-IV): sequencing the most valuable type-strain genomes for metagenomic binning, comparative biology and taxonomic classification.</title>
        <authorList>
            <person name="Goeker M."/>
        </authorList>
    </citation>
    <scope>NUCLEOTIDE SEQUENCE [LARGE SCALE GENOMIC DNA]</scope>
    <source>
        <strain evidence="3 4">DSM 18116</strain>
    </source>
</reference>
<dbReference type="AlphaFoldDB" id="A0A4Q7N2U5"/>
<evidence type="ECO:0000256" key="1">
    <source>
        <dbReference type="SAM" id="MobiDB-lite"/>
    </source>
</evidence>
<keyword evidence="2" id="KW-0472">Membrane</keyword>
<gene>
    <name evidence="3" type="ORF">EV199_1204</name>
</gene>
<comment type="caution">
    <text evidence="3">The sequence shown here is derived from an EMBL/GenBank/DDBJ whole genome shotgun (WGS) entry which is preliminary data.</text>
</comment>
<evidence type="ECO:0000313" key="4">
    <source>
        <dbReference type="Proteomes" id="UP000293874"/>
    </source>
</evidence>
<organism evidence="3 4">
    <name type="scientific">Pseudobacter ginsenosidimutans</name>
    <dbReference type="NCBI Taxonomy" id="661488"/>
    <lineage>
        <taxon>Bacteria</taxon>
        <taxon>Pseudomonadati</taxon>
        <taxon>Bacteroidota</taxon>
        <taxon>Chitinophagia</taxon>
        <taxon>Chitinophagales</taxon>
        <taxon>Chitinophagaceae</taxon>
        <taxon>Pseudobacter</taxon>
    </lineage>
</organism>
<dbReference type="Proteomes" id="UP000293874">
    <property type="component" value="Unassembled WGS sequence"/>
</dbReference>
<keyword evidence="4" id="KW-1185">Reference proteome</keyword>
<evidence type="ECO:0000256" key="2">
    <source>
        <dbReference type="SAM" id="Phobius"/>
    </source>
</evidence>
<dbReference type="RefSeq" id="WP_130539715.1">
    <property type="nucleotide sequence ID" value="NZ_CP042431.1"/>
</dbReference>
<accession>A0A4Q7N2U5</accession>
<name>A0A4Q7N2U5_9BACT</name>
<protein>
    <submittedName>
        <fullName evidence="3">Uncharacterized protein DUF4258</fullName>
    </submittedName>
</protein>
<dbReference type="InterPro" id="IPR025354">
    <property type="entry name" value="DUF4258"/>
</dbReference>
<dbReference type="OrthoDB" id="669525at2"/>
<sequence length="163" mass="18915">MKPGKNKYLIAVVVFIAVLITTFIRNNNGKQEKEKNRQEQRDNRTDNKRDNDPARRDPSKPPSDEPNRREGFNRRTEKLIFTKHARCRMGCRHIDEAEVRDILLNGRINDRKSEPAARPDPKYALEGKTKDGQEVRIIFAPSDRGMVVITVIDLDTEWPCDCK</sequence>